<protein>
    <submittedName>
        <fullName evidence="2">Uncharacterized protein</fullName>
    </submittedName>
</protein>
<evidence type="ECO:0000313" key="2">
    <source>
        <dbReference type="EMBL" id="KAG2588065.1"/>
    </source>
</evidence>
<dbReference type="Proteomes" id="UP000823388">
    <property type="component" value="Chromosome 5N"/>
</dbReference>
<dbReference type="AlphaFoldDB" id="A0A8T0RSF0"/>
<organism evidence="2 3">
    <name type="scientific">Panicum virgatum</name>
    <name type="common">Blackwell switchgrass</name>
    <dbReference type="NCBI Taxonomy" id="38727"/>
    <lineage>
        <taxon>Eukaryota</taxon>
        <taxon>Viridiplantae</taxon>
        <taxon>Streptophyta</taxon>
        <taxon>Embryophyta</taxon>
        <taxon>Tracheophyta</taxon>
        <taxon>Spermatophyta</taxon>
        <taxon>Magnoliopsida</taxon>
        <taxon>Liliopsida</taxon>
        <taxon>Poales</taxon>
        <taxon>Poaceae</taxon>
        <taxon>PACMAD clade</taxon>
        <taxon>Panicoideae</taxon>
        <taxon>Panicodae</taxon>
        <taxon>Paniceae</taxon>
        <taxon>Panicinae</taxon>
        <taxon>Panicum</taxon>
        <taxon>Panicum sect. Hiantes</taxon>
    </lineage>
</organism>
<keyword evidence="3" id="KW-1185">Reference proteome</keyword>
<gene>
    <name evidence="2" type="ORF">PVAP13_5NG206200</name>
</gene>
<evidence type="ECO:0000256" key="1">
    <source>
        <dbReference type="SAM" id="MobiDB-lite"/>
    </source>
</evidence>
<comment type="caution">
    <text evidence="2">The sequence shown here is derived from an EMBL/GenBank/DDBJ whole genome shotgun (WGS) entry which is preliminary data.</text>
</comment>
<sequence length="109" mass="11484">MASMASGRHRESRPSLAPLLLHPRRLHSPPDSGCGVAAASDSRDTSYRGSGTGAKSRPACGAADAYGQPHACSAHRRAAANGRGRNGTRLPVGVTAVVRGWRWRWRAAT</sequence>
<feature type="region of interest" description="Disordered" evidence="1">
    <location>
        <begin position="1"/>
        <end position="57"/>
    </location>
</feature>
<proteinExistence type="predicted"/>
<evidence type="ECO:0000313" key="3">
    <source>
        <dbReference type="Proteomes" id="UP000823388"/>
    </source>
</evidence>
<name>A0A8T0RSF0_PANVG</name>
<accession>A0A8T0RSF0</accession>
<dbReference type="EMBL" id="CM029046">
    <property type="protein sequence ID" value="KAG2588065.1"/>
    <property type="molecule type" value="Genomic_DNA"/>
</dbReference>
<reference evidence="2" key="1">
    <citation type="submission" date="2020-05" db="EMBL/GenBank/DDBJ databases">
        <title>WGS assembly of Panicum virgatum.</title>
        <authorList>
            <person name="Lovell J.T."/>
            <person name="Jenkins J."/>
            <person name="Shu S."/>
            <person name="Juenger T.E."/>
            <person name="Schmutz J."/>
        </authorList>
    </citation>
    <scope>NUCLEOTIDE SEQUENCE</scope>
    <source>
        <strain evidence="2">AP13</strain>
    </source>
</reference>